<dbReference type="InterPro" id="IPR000542">
    <property type="entry name" value="Carn_acyl_trans"/>
</dbReference>
<protein>
    <recommendedName>
        <fullName evidence="15">Peroxisomal carnitine O-octanoyltransferase</fullName>
        <ecNumber evidence="14">2.3.1.137</ecNumber>
    </recommendedName>
</protein>
<dbReference type="Proteomes" id="UP000710432">
    <property type="component" value="Unassembled WGS sequence"/>
</dbReference>
<evidence type="ECO:0000256" key="6">
    <source>
        <dbReference type="ARBA" id="ARBA00022832"/>
    </source>
</evidence>
<dbReference type="EC" id="2.3.1.137" evidence="14"/>
<proteinExistence type="inferred from homology"/>
<feature type="active site" description="Proton acceptor" evidence="16">
    <location>
        <position position="307"/>
    </location>
</feature>
<dbReference type="Gene3D" id="3.30.559.10">
    <property type="entry name" value="Chloramphenicol acetyltransferase-like domain"/>
    <property type="match status" value="3"/>
</dbReference>
<evidence type="ECO:0000256" key="11">
    <source>
        <dbReference type="ARBA" id="ARBA00048999"/>
    </source>
</evidence>
<keyword evidence="5" id="KW-0808">Transferase</keyword>
<dbReference type="InterPro" id="IPR023213">
    <property type="entry name" value="CAT-like_dom_sf"/>
</dbReference>
<comment type="pathway">
    <text evidence="2">Lipid metabolism; fatty acid beta-oxidation.</text>
</comment>
<keyword evidence="10" id="KW-0012">Acyltransferase</keyword>
<evidence type="ECO:0000256" key="14">
    <source>
        <dbReference type="ARBA" id="ARBA00066418"/>
    </source>
</evidence>
<comment type="subcellular location">
    <subcellularLocation>
        <location evidence="1">Peroxisome</location>
    </subcellularLocation>
</comment>
<evidence type="ECO:0000256" key="15">
    <source>
        <dbReference type="ARBA" id="ARBA00067184"/>
    </source>
</evidence>
<dbReference type="FunFam" id="3.30.559.70:FF:000006">
    <property type="entry name" value="Peroxisomal carnitine O-octanoyltransferase"/>
    <property type="match status" value="1"/>
</dbReference>
<dbReference type="PANTHER" id="PTHR22589:SF67">
    <property type="entry name" value="PEROXISOMAL CARNITINE O-OCTANOYLTRANSFERASE"/>
    <property type="match status" value="1"/>
</dbReference>
<evidence type="ECO:0000259" key="17">
    <source>
        <dbReference type="Pfam" id="PF00755"/>
    </source>
</evidence>
<evidence type="ECO:0000256" key="9">
    <source>
        <dbReference type="ARBA" id="ARBA00023140"/>
    </source>
</evidence>
<dbReference type="EMBL" id="JAATJU010020543">
    <property type="protein sequence ID" value="KAH0516298.1"/>
    <property type="molecule type" value="Genomic_DNA"/>
</dbReference>
<evidence type="ECO:0000256" key="2">
    <source>
        <dbReference type="ARBA" id="ARBA00005005"/>
    </source>
</evidence>
<organism evidence="18 19">
    <name type="scientific">Microtus ochrogaster</name>
    <name type="common">Prairie vole</name>
    <dbReference type="NCBI Taxonomy" id="79684"/>
    <lineage>
        <taxon>Eukaryota</taxon>
        <taxon>Metazoa</taxon>
        <taxon>Chordata</taxon>
        <taxon>Craniata</taxon>
        <taxon>Vertebrata</taxon>
        <taxon>Euteleostomi</taxon>
        <taxon>Mammalia</taxon>
        <taxon>Eutheria</taxon>
        <taxon>Euarchontoglires</taxon>
        <taxon>Glires</taxon>
        <taxon>Rodentia</taxon>
        <taxon>Myomorpha</taxon>
        <taxon>Muroidea</taxon>
        <taxon>Cricetidae</taxon>
        <taxon>Arvicolinae</taxon>
        <taxon>Microtus</taxon>
    </lineage>
</organism>
<evidence type="ECO:0000256" key="8">
    <source>
        <dbReference type="ARBA" id="ARBA00023098"/>
    </source>
</evidence>
<evidence type="ECO:0000256" key="16">
    <source>
        <dbReference type="PIRSR" id="PIRSR600542-1"/>
    </source>
</evidence>
<evidence type="ECO:0000313" key="19">
    <source>
        <dbReference type="Proteomes" id="UP000710432"/>
    </source>
</evidence>
<dbReference type="AlphaFoldDB" id="A0A8J6GSZ7"/>
<evidence type="ECO:0000256" key="10">
    <source>
        <dbReference type="ARBA" id="ARBA00023315"/>
    </source>
</evidence>
<feature type="domain" description="Choline/carnitine acyltransferase" evidence="17">
    <location>
        <begin position="306"/>
        <end position="607"/>
    </location>
</feature>
<evidence type="ECO:0000313" key="18">
    <source>
        <dbReference type="EMBL" id="KAH0516298.1"/>
    </source>
</evidence>
<comment type="catalytic activity">
    <reaction evidence="12">
        <text>octanoyl-CoA + (R)-carnitine = O-octanoyl-(R)-carnitine + CoA</text>
        <dbReference type="Rhea" id="RHEA:17177"/>
        <dbReference type="ChEBI" id="CHEBI:16347"/>
        <dbReference type="ChEBI" id="CHEBI:18102"/>
        <dbReference type="ChEBI" id="CHEBI:57287"/>
        <dbReference type="ChEBI" id="CHEBI:57386"/>
        <dbReference type="EC" id="2.3.1.137"/>
    </reaction>
</comment>
<dbReference type="Pfam" id="PF00755">
    <property type="entry name" value="Carn_acyltransf"/>
    <property type="match status" value="2"/>
</dbReference>
<gene>
    <name evidence="18" type="ORF">LTLLF_126130</name>
</gene>
<comment type="similarity">
    <text evidence="3">Belongs to the carnitine/choline acetyltransferase family.</text>
</comment>
<comment type="caution">
    <text evidence="18">The sequence shown here is derived from an EMBL/GenBank/DDBJ whole genome shotgun (WGS) entry which is preliminary data.</text>
</comment>
<name>A0A8J6GSZ7_MICOH</name>
<sequence>MENQLAKSVEERTFQYQDSLPSLPVPSLEESLKKYLESGDMGTLIIINHFFIVKPFANEDEYKKTEEIVRKFQNGVGEKLHQKLLERAKGKRNWLEEWWLNVAYLDVRMPSQLNVNFVGPSPHFEHYWPAKEGTQLERGSIILWHNLNYWQLLRREKLPAHKSGNTPLDMNQFRMLFSTCKVPGIARDSIMNYFRTESEGHCPSHIAVLCRGRAFVFDVLHEGTLITPPELLRQLTYIYQKCCSEPVGPSVAALTSEERTRWAKAREYLIGLDSENLTLLEKIQASLFVYSMEDTSPHVTPEDFSQHAPFDAMVMVNIAHYVDERILEKEGRWKGSEKVRDIPLPEELVFTVDEKILNDIYQAKAQHLKAASDLQVTGYTFTAFGKRLTKKEALHPDTFIQLALQLAYYRLHGRPGCCYETAMTRYFYHGRTETVRSCTAEAVSWCQSMQDPSTSLLERQQKMLQAFAKHNKMMKDCSNGKGFDRHLLGLLLIAKEEGLPIPELFEDPLFSRRYLGQWAIVYIIWFSLDVRRNAAPTSNLSFVPHSGGGGNFVLSTSLIGYMRIQGVVVPMVHNGYGFFYHIRDDRFVVACSAWRSCPETDSEKLVQMTFHAFHDMIQLMNTSHL</sequence>
<evidence type="ECO:0000256" key="3">
    <source>
        <dbReference type="ARBA" id="ARBA00005232"/>
    </source>
</evidence>
<dbReference type="GO" id="GO:0006631">
    <property type="term" value="P:fatty acid metabolic process"/>
    <property type="evidence" value="ECO:0007669"/>
    <property type="project" value="UniProtKB-KW"/>
</dbReference>
<dbReference type="GO" id="GO:0015908">
    <property type="term" value="P:fatty acid transport"/>
    <property type="evidence" value="ECO:0007669"/>
    <property type="project" value="UniProtKB-ARBA"/>
</dbReference>
<evidence type="ECO:0000256" key="5">
    <source>
        <dbReference type="ARBA" id="ARBA00022679"/>
    </source>
</evidence>
<keyword evidence="6" id="KW-0276">Fatty acid metabolism</keyword>
<evidence type="ECO:0000256" key="12">
    <source>
        <dbReference type="ARBA" id="ARBA00052326"/>
    </source>
</evidence>
<dbReference type="PROSITE" id="PS00439">
    <property type="entry name" value="ACYLTRANSF_C_1"/>
    <property type="match status" value="1"/>
</dbReference>
<dbReference type="GO" id="GO:0008458">
    <property type="term" value="F:carnitine O-octanoyltransferase activity"/>
    <property type="evidence" value="ECO:0007669"/>
    <property type="project" value="UniProtKB-EC"/>
</dbReference>
<accession>A0A8J6GSZ7</accession>
<dbReference type="GO" id="GO:0005777">
    <property type="term" value="C:peroxisome"/>
    <property type="evidence" value="ECO:0007669"/>
    <property type="project" value="UniProtKB-SubCell"/>
</dbReference>
<keyword evidence="9" id="KW-0576">Peroxisome</keyword>
<dbReference type="InterPro" id="IPR042231">
    <property type="entry name" value="Cho/carn_acyl_trans_2"/>
</dbReference>
<dbReference type="Gene3D" id="3.30.559.70">
    <property type="entry name" value="Choline/Carnitine o-acyltransferase, domain 2"/>
    <property type="match status" value="2"/>
</dbReference>
<comment type="function">
    <text evidence="13">Beta-oxidation of fatty acids. The highest activity concerns the C6 to C10 chain length substrate.</text>
</comment>
<evidence type="ECO:0000256" key="13">
    <source>
        <dbReference type="ARBA" id="ARBA00059377"/>
    </source>
</evidence>
<keyword evidence="7" id="KW-0007">Acetylation</keyword>
<evidence type="ECO:0000256" key="1">
    <source>
        <dbReference type="ARBA" id="ARBA00004275"/>
    </source>
</evidence>
<evidence type="ECO:0000256" key="7">
    <source>
        <dbReference type="ARBA" id="ARBA00022990"/>
    </source>
</evidence>
<reference evidence="18" key="1">
    <citation type="submission" date="2020-03" db="EMBL/GenBank/DDBJ databases">
        <title>Studies in the Genomics of Life Span.</title>
        <authorList>
            <person name="Glass D."/>
        </authorList>
    </citation>
    <scope>NUCLEOTIDE SEQUENCE</scope>
    <source>
        <strain evidence="18">LTLLF</strain>
        <tissue evidence="18">Muscle</tissue>
    </source>
</reference>
<evidence type="ECO:0000256" key="4">
    <source>
        <dbReference type="ARBA" id="ARBA00022448"/>
    </source>
</evidence>
<feature type="domain" description="Choline/carnitine acyltransferase" evidence="17">
    <location>
        <begin position="23"/>
        <end position="298"/>
    </location>
</feature>
<dbReference type="InterPro" id="IPR039551">
    <property type="entry name" value="Cho/carn_acyl_trans"/>
</dbReference>
<dbReference type="SUPFAM" id="SSF52777">
    <property type="entry name" value="CoA-dependent acyltransferases"/>
    <property type="match status" value="2"/>
</dbReference>
<keyword evidence="4" id="KW-0813">Transport</keyword>
<comment type="catalytic activity">
    <reaction evidence="11">
        <text>4,8-dimethylnonanoyl-CoA + (R)-carnitine = O-4,8-dimethylnonanoyl-(R)-carnitine + CoA</text>
        <dbReference type="Rhea" id="RHEA:44860"/>
        <dbReference type="ChEBI" id="CHEBI:16347"/>
        <dbReference type="ChEBI" id="CHEBI:57287"/>
        <dbReference type="ChEBI" id="CHEBI:77061"/>
        <dbReference type="ChEBI" id="CHEBI:84654"/>
    </reaction>
</comment>
<keyword evidence="8" id="KW-0443">Lipid metabolism</keyword>
<dbReference type="PANTHER" id="PTHR22589">
    <property type="entry name" value="CARNITINE O-ACYLTRANSFERASE"/>
    <property type="match status" value="1"/>
</dbReference>